<feature type="modified residue" description="Phosphohistidine" evidence="1">
    <location>
        <position position="78"/>
    </location>
</feature>
<dbReference type="GO" id="GO:0005634">
    <property type="term" value="C:nucleus"/>
    <property type="evidence" value="ECO:0007669"/>
    <property type="project" value="TreeGrafter"/>
</dbReference>
<evidence type="ECO:0000313" key="6">
    <source>
        <dbReference type="Proteomes" id="UP001224890"/>
    </source>
</evidence>
<name>A0AAJ0EWN5_9PEZI</name>
<comment type="caution">
    <text evidence="5">The sequence shown here is derived from an EMBL/GenBank/DDBJ whole genome shotgun (WGS) entry which is preliminary data.</text>
</comment>
<keyword evidence="6" id="KW-1185">Reference proteome</keyword>
<dbReference type="PANTHER" id="PTHR28242:SF52">
    <property type="entry name" value="PHOSPHORELAY INTERMEDIATE PROTEIN YPD1"/>
    <property type="match status" value="1"/>
</dbReference>
<dbReference type="GO" id="GO:0043424">
    <property type="term" value="F:protein histidine kinase binding"/>
    <property type="evidence" value="ECO:0007669"/>
    <property type="project" value="InterPro"/>
</dbReference>
<feature type="domain" description="HPt" evidence="4">
    <location>
        <begin position="39"/>
        <end position="144"/>
    </location>
</feature>
<keyword evidence="2" id="KW-0175">Coiled coil</keyword>
<keyword evidence="1" id="KW-0597">Phosphoprotein</keyword>
<evidence type="ECO:0000256" key="1">
    <source>
        <dbReference type="PROSITE-ProRule" id="PRU00110"/>
    </source>
</evidence>
<dbReference type="InterPro" id="IPR036641">
    <property type="entry name" value="HPT_dom_sf"/>
</dbReference>
<proteinExistence type="predicted"/>
<dbReference type="InterPro" id="IPR045871">
    <property type="entry name" value="AHP1-5/YPD1"/>
</dbReference>
<evidence type="ECO:0000256" key="2">
    <source>
        <dbReference type="SAM" id="Coils"/>
    </source>
</evidence>
<dbReference type="RefSeq" id="XP_060428413.1">
    <property type="nucleotide sequence ID" value="XM_060572527.1"/>
</dbReference>
<dbReference type="PROSITE" id="PS50894">
    <property type="entry name" value="HPT"/>
    <property type="match status" value="1"/>
</dbReference>
<feature type="compositionally biased region" description="Basic and acidic residues" evidence="3">
    <location>
        <begin position="1"/>
        <end position="10"/>
    </location>
</feature>
<organism evidence="5 6">
    <name type="scientific">Colletotrichum godetiae</name>
    <dbReference type="NCBI Taxonomy" id="1209918"/>
    <lineage>
        <taxon>Eukaryota</taxon>
        <taxon>Fungi</taxon>
        <taxon>Dikarya</taxon>
        <taxon>Ascomycota</taxon>
        <taxon>Pezizomycotina</taxon>
        <taxon>Sordariomycetes</taxon>
        <taxon>Hypocreomycetidae</taxon>
        <taxon>Glomerellales</taxon>
        <taxon>Glomerellaceae</taxon>
        <taxon>Colletotrichum</taxon>
        <taxon>Colletotrichum acutatum species complex</taxon>
    </lineage>
</organism>
<feature type="coiled-coil region" evidence="2">
    <location>
        <begin position="120"/>
        <end position="157"/>
    </location>
</feature>
<dbReference type="CDD" id="cd00088">
    <property type="entry name" value="HPT"/>
    <property type="match status" value="1"/>
</dbReference>
<sequence length="159" mass="18096">MPASEDKSDDGPLSTPDFGDAIDSVTFGQILEMDEDENDRDFSQSIVFGFFEQAEETFEQMDDALKEKDLENLSSLGHFLKGSSATLGLVKVRDSCEKIQRYGKKENEDGTPELDEALCLKRIEGTLKDLKKEYEDAEKLLKKFFGTEEEEEEEEEEED</sequence>
<dbReference type="GeneID" id="85457053"/>
<evidence type="ECO:0000313" key="5">
    <source>
        <dbReference type="EMBL" id="KAK1674410.1"/>
    </source>
</evidence>
<evidence type="ECO:0000259" key="4">
    <source>
        <dbReference type="PROSITE" id="PS50894"/>
    </source>
</evidence>
<gene>
    <name evidence="5" type="ORF">BDP55DRAFT_633215</name>
</gene>
<dbReference type="FunFam" id="1.20.120.160:FF:000007">
    <property type="entry name" value="Multistep phosphorelay regulator 1"/>
    <property type="match status" value="1"/>
</dbReference>
<evidence type="ECO:0000256" key="3">
    <source>
        <dbReference type="SAM" id="MobiDB-lite"/>
    </source>
</evidence>
<dbReference type="GO" id="GO:0009927">
    <property type="term" value="F:histidine phosphotransfer kinase activity"/>
    <property type="evidence" value="ECO:0007669"/>
    <property type="project" value="InterPro"/>
</dbReference>
<dbReference type="Gene3D" id="1.20.120.160">
    <property type="entry name" value="HPT domain"/>
    <property type="match status" value="1"/>
</dbReference>
<accession>A0AAJ0EWN5</accession>
<dbReference type="Proteomes" id="UP001224890">
    <property type="component" value="Unassembled WGS sequence"/>
</dbReference>
<dbReference type="Pfam" id="PF01627">
    <property type="entry name" value="Hpt"/>
    <property type="match status" value="1"/>
</dbReference>
<dbReference type="InterPro" id="IPR008207">
    <property type="entry name" value="Sig_transdc_His_kin_Hpt_dom"/>
</dbReference>
<dbReference type="SUPFAM" id="SSF47226">
    <property type="entry name" value="Histidine-containing phosphotransfer domain, HPT domain"/>
    <property type="match status" value="1"/>
</dbReference>
<reference evidence="5" key="1">
    <citation type="submission" date="2021-06" db="EMBL/GenBank/DDBJ databases">
        <title>Comparative genomics, transcriptomics and evolutionary studies reveal genomic signatures of adaptation to plant cell wall in hemibiotrophic fungi.</title>
        <authorList>
            <consortium name="DOE Joint Genome Institute"/>
            <person name="Baroncelli R."/>
            <person name="Diaz J.F."/>
            <person name="Benocci T."/>
            <person name="Peng M."/>
            <person name="Battaglia E."/>
            <person name="Haridas S."/>
            <person name="Andreopoulos W."/>
            <person name="Labutti K."/>
            <person name="Pangilinan J."/>
            <person name="Floch G.L."/>
            <person name="Makela M.R."/>
            <person name="Henrissat B."/>
            <person name="Grigoriev I.V."/>
            <person name="Crouch J.A."/>
            <person name="De Vries R.P."/>
            <person name="Sukno S.A."/>
            <person name="Thon M.R."/>
        </authorList>
    </citation>
    <scope>NUCLEOTIDE SEQUENCE</scope>
    <source>
        <strain evidence="5">CBS 193.32</strain>
    </source>
</reference>
<dbReference type="AlphaFoldDB" id="A0AAJ0EWN5"/>
<dbReference type="GO" id="GO:0005737">
    <property type="term" value="C:cytoplasm"/>
    <property type="evidence" value="ECO:0007669"/>
    <property type="project" value="TreeGrafter"/>
</dbReference>
<dbReference type="GO" id="GO:0000160">
    <property type="term" value="P:phosphorelay signal transduction system"/>
    <property type="evidence" value="ECO:0007669"/>
    <property type="project" value="InterPro"/>
</dbReference>
<dbReference type="EMBL" id="JAHMHR010000026">
    <property type="protein sequence ID" value="KAK1674410.1"/>
    <property type="molecule type" value="Genomic_DNA"/>
</dbReference>
<feature type="region of interest" description="Disordered" evidence="3">
    <location>
        <begin position="1"/>
        <end position="21"/>
    </location>
</feature>
<protein>
    <submittedName>
        <fullName evidence="5">Hpt domain-containing protein</fullName>
    </submittedName>
</protein>
<dbReference type="PANTHER" id="PTHR28242">
    <property type="entry name" value="PHOSPHORELAY INTERMEDIATE PROTEIN YPD1"/>
    <property type="match status" value="1"/>
</dbReference>
<dbReference type="SMART" id="SM00073">
    <property type="entry name" value="HPT"/>
    <property type="match status" value="1"/>
</dbReference>